<gene>
    <name evidence="1" type="ORF">Ciccas_014564</name>
</gene>
<keyword evidence="2" id="KW-1185">Reference proteome</keyword>
<dbReference type="EMBL" id="JBJKFK010008949">
    <property type="protein sequence ID" value="KAL3306937.1"/>
    <property type="molecule type" value="Genomic_DNA"/>
</dbReference>
<sequence>MVARELNLVDRFKDEPRRLFKPPRAPAQSTTSFLPPAQLLKRTRNQRPRQSRRIRTTFPKKLLPTFTCTSVLPSPQPPLA</sequence>
<proteinExistence type="predicted"/>
<comment type="caution">
    <text evidence="1">The sequence shown here is derived from an EMBL/GenBank/DDBJ whole genome shotgun (WGS) entry which is preliminary data.</text>
</comment>
<reference evidence="1 2" key="1">
    <citation type="submission" date="2024-11" db="EMBL/GenBank/DDBJ databases">
        <title>Adaptive evolution of stress response genes in parasites aligns with host niche diversity.</title>
        <authorList>
            <person name="Hahn C."/>
            <person name="Resl P."/>
        </authorList>
    </citation>
    <scope>NUCLEOTIDE SEQUENCE [LARGE SCALE GENOMIC DNA]</scope>
    <source>
        <strain evidence="1">EGGRZ-B1_66</strain>
        <tissue evidence="1">Body</tissue>
    </source>
</reference>
<evidence type="ECO:0000313" key="2">
    <source>
        <dbReference type="Proteomes" id="UP001626550"/>
    </source>
</evidence>
<protein>
    <submittedName>
        <fullName evidence="1">Uncharacterized protein</fullName>
    </submittedName>
</protein>
<evidence type="ECO:0000313" key="1">
    <source>
        <dbReference type="EMBL" id="KAL3306937.1"/>
    </source>
</evidence>
<dbReference type="Proteomes" id="UP001626550">
    <property type="component" value="Unassembled WGS sequence"/>
</dbReference>
<dbReference type="AlphaFoldDB" id="A0ABD2PJI0"/>
<organism evidence="1 2">
    <name type="scientific">Cichlidogyrus casuarinus</name>
    <dbReference type="NCBI Taxonomy" id="1844966"/>
    <lineage>
        <taxon>Eukaryota</taxon>
        <taxon>Metazoa</taxon>
        <taxon>Spiralia</taxon>
        <taxon>Lophotrochozoa</taxon>
        <taxon>Platyhelminthes</taxon>
        <taxon>Monogenea</taxon>
        <taxon>Monopisthocotylea</taxon>
        <taxon>Dactylogyridea</taxon>
        <taxon>Ancyrocephalidae</taxon>
        <taxon>Cichlidogyrus</taxon>
    </lineage>
</organism>
<name>A0ABD2PJI0_9PLAT</name>
<accession>A0ABD2PJI0</accession>